<accession>F4B4G1</accession>
<organism evidence="1 2">
    <name type="scientific">Acidianus hospitalis (strain W1)</name>
    <dbReference type="NCBI Taxonomy" id="933801"/>
    <lineage>
        <taxon>Archaea</taxon>
        <taxon>Thermoproteota</taxon>
        <taxon>Thermoprotei</taxon>
        <taxon>Sulfolobales</taxon>
        <taxon>Sulfolobaceae</taxon>
        <taxon>Acidianus</taxon>
    </lineage>
</organism>
<dbReference type="EMBL" id="CP002535">
    <property type="protein sequence ID" value="AEE93050.1"/>
    <property type="molecule type" value="Genomic_DNA"/>
</dbReference>
<dbReference type="eggNOG" id="arCOG07186">
    <property type="taxonomic scope" value="Archaea"/>
</dbReference>
<reference key="2">
    <citation type="journal article" date="2011" name="Extremophiles">
        <title>Genomic analyses of Acidianus hospitalis W1 a host for studying crenarchaeal virus and plasmid life cycles.</title>
        <authorList>
            <person name="You X.Y."/>
            <person name="Liu C."/>
            <person name="Wang S.Y."/>
            <person name="Jiang C.Y."/>
            <person name="Shah S.A."/>
            <person name="Prangishvili D."/>
            <person name="Liu S.J."/>
            <person name="Garrett R.A."/>
        </authorList>
    </citation>
    <scope>NUCLEOTIDE SEQUENCE</scope>
    <source>
        <strain>W1</strain>
    </source>
</reference>
<name>F4B4G1_ACIHW</name>
<sequence>MALDLQLGLWVIICFQSFMVVDSSSKEYSYFFDTNILIIWLYEKNSDSAKRLNEILDNSTRINRNVLTYNLEELYEIIGDSYIIFYYILINKILPRWSINSVYERNRILSEIDNNFDKIYEEVVNKYNINPSDIRKFISRLFFNLNKQRIVLMNQSELKDRFTNNFASDLIDYISGITRLLTNTFNVVSFPKVLMTEDLNMEFQLIEEGISSYIKVAGKEPSRYDQLIYKTLYLLLKLNEYDQIVFITNDTDFDRMHRRVIAHLQRISNSNSKARDHALRVLNIFNRLKISNLFYLTRNI</sequence>
<dbReference type="AlphaFoldDB" id="F4B4G1"/>
<gene>
    <name evidence="1" type="ordered locus">Ahos_0157</name>
</gene>
<evidence type="ECO:0008006" key="3">
    <source>
        <dbReference type="Google" id="ProtNLM"/>
    </source>
</evidence>
<evidence type="ECO:0000313" key="2">
    <source>
        <dbReference type="Proteomes" id="UP000008458"/>
    </source>
</evidence>
<protein>
    <recommendedName>
        <fullName evidence="3">PIN domain-containing protein</fullName>
    </recommendedName>
</protein>
<dbReference type="Proteomes" id="UP000008458">
    <property type="component" value="Chromosome"/>
</dbReference>
<keyword evidence="2" id="KW-1185">Reference proteome</keyword>
<reference evidence="1 2" key="1">
    <citation type="journal article" date="2011" name="Extremophiles">
        <title>Genomic analysis of Acidianus hospitalis W1 a host for studying crenarchaeal virus and plasmid life cycles.</title>
        <authorList>
            <person name="You X.Y."/>
            <person name="Liu C."/>
            <person name="Wang S.Y."/>
            <person name="Jiang C.Y."/>
            <person name="Shah S.A."/>
            <person name="Prangishvili D."/>
            <person name="She Q."/>
            <person name="Liu S.J."/>
            <person name="Garrett R.A."/>
        </authorList>
    </citation>
    <scope>NUCLEOTIDE SEQUENCE [LARGE SCALE GENOMIC DNA]</scope>
    <source>
        <strain evidence="1 2">W1</strain>
    </source>
</reference>
<dbReference type="KEGG" id="aho:Ahos_0157"/>
<proteinExistence type="predicted"/>
<dbReference type="HOGENOM" id="CLU_945338_0_0_2"/>
<evidence type="ECO:0000313" key="1">
    <source>
        <dbReference type="EMBL" id="AEE93050.1"/>
    </source>
</evidence>